<keyword evidence="3" id="KW-0106">Calcium</keyword>
<feature type="domain" description="EF-hand" evidence="4">
    <location>
        <begin position="145"/>
        <end position="180"/>
    </location>
</feature>
<dbReference type="SMART" id="SM00054">
    <property type="entry name" value="EFh"/>
    <property type="match status" value="3"/>
</dbReference>
<dbReference type="OrthoDB" id="191686at2759"/>
<dbReference type="InterPro" id="IPR002048">
    <property type="entry name" value="EF_hand_dom"/>
</dbReference>
<dbReference type="EMBL" id="CAJNOC010003573">
    <property type="protein sequence ID" value="CAF0989013.1"/>
    <property type="molecule type" value="Genomic_DNA"/>
</dbReference>
<reference evidence="5" key="1">
    <citation type="submission" date="2021-02" db="EMBL/GenBank/DDBJ databases">
        <authorList>
            <person name="Nowell W R."/>
        </authorList>
    </citation>
    <scope>NUCLEOTIDE SEQUENCE</scope>
    <source>
        <strain evidence="5">Ploen Becks lab</strain>
    </source>
</reference>
<dbReference type="GO" id="GO:0005509">
    <property type="term" value="F:calcium ion binding"/>
    <property type="evidence" value="ECO:0007669"/>
    <property type="project" value="InterPro"/>
</dbReference>
<dbReference type="InterPro" id="IPR028846">
    <property type="entry name" value="Recoverin"/>
</dbReference>
<dbReference type="PRINTS" id="PR00450">
    <property type="entry name" value="RECOVERIN"/>
</dbReference>
<accession>A0A814G271</accession>
<dbReference type="CDD" id="cd00051">
    <property type="entry name" value="EFh"/>
    <property type="match status" value="2"/>
</dbReference>
<protein>
    <recommendedName>
        <fullName evidence="4">EF-hand domain-containing protein</fullName>
    </recommendedName>
</protein>
<sequence length="186" mass="21995">MGNKQCNKLSIELDDARIKDISNRTGLTKEQLYLMHKDFIKDCPNGKLTRRMFTKFYSQFYPIGNSKSFCKICFMAYDKDKNGYIDFYEYAFVMGVILNGDIEDKLKLAFDIYDYNDDGHIEKREAEKIFYSIFEMYGDSLPEKTIKNEVERLMKKFDTDNNGIITEKEFIDGCLRDQELREIFAI</sequence>
<name>A0A814G271_9BILA</name>
<dbReference type="Pfam" id="PF13499">
    <property type="entry name" value="EF-hand_7"/>
    <property type="match status" value="1"/>
</dbReference>
<dbReference type="Pfam" id="PF13202">
    <property type="entry name" value="EF-hand_5"/>
    <property type="match status" value="1"/>
</dbReference>
<dbReference type="InterPro" id="IPR011992">
    <property type="entry name" value="EF-hand-dom_pair"/>
</dbReference>
<evidence type="ECO:0000256" key="3">
    <source>
        <dbReference type="ARBA" id="ARBA00022837"/>
    </source>
</evidence>
<dbReference type="Gene3D" id="1.10.238.10">
    <property type="entry name" value="EF-hand"/>
    <property type="match status" value="1"/>
</dbReference>
<feature type="domain" description="EF-hand" evidence="4">
    <location>
        <begin position="65"/>
        <end position="100"/>
    </location>
</feature>
<keyword evidence="1" id="KW-0479">Metal-binding</keyword>
<dbReference type="PROSITE" id="PS50222">
    <property type="entry name" value="EF_HAND_2"/>
    <property type="match status" value="3"/>
</dbReference>
<dbReference type="AlphaFoldDB" id="A0A814G271"/>
<organism evidence="5 6">
    <name type="scientific">Brachionus calyciflorus</name>
    <dbReference type="NCBI Taxonomy" id="104777"/>
    <lineage>
        <taxon>Eukaryota</taxon>
        <taxon>Metazoa</taxon>
        <taxon>Spiralia</taxon>
        <taxon>Gnathifera</taxon>
        <taxon>Rotifera</taxon>
        <taxon>Eurotatoria</taxon>
        <taxon>Monogononta</taxon>
        <taxon>Pseudotrocha</taxon>
        <taxon>Ploima</taxon>
        <taxon>Brachionidae</taxon>
        <taxon>Brachionus</taxon>
    </lineage>
</organism>
<evidence type="ECO:0000259" key="4">
    <source>
        <dbReference type="PROSITE" id="PS50222"/>
    </source>
</evidence>
<keyword evidence="2" id="KW-0677">Repeat</keyword>
<evidence type="ECO:0000256" key="1">
    <source>
        <dbReference type="ARBA" id="ARBA00022723"/>
    </source>
</evidence>
<dbReference type="PROSITE" id="PS00018">
    <property type="entry name" value="EF_HAND_1"/>
    <property type="match status" value="2"/>
</dbReference>
<gene>
    <name evidence="5" type="ORF">OXX778_LOCUS15812</name>
</gene>
<evidence type="ECO:0000313" key="6">
    <source>
        <dbReference type="Proteomes" id="UP000663879"/>
    </source>
</evidence>
<evidence type="ECO:0000256" key="2">
    <source>
        <dbReference type="ARBA" id="ARBA00022737"/>
    </source>
</evidence>
<feature type="domain" description="EF-hand" evidence="4">
    <location>
        <begin position="101"/>
        <end position="136"/>
    </location>
</feature>
<comment type="caution">
    <text evidence="5">The sequence shown here is derived from an EMBL/GenBank/DDBJ whole genome shotgun (WGS) entry which is preliminary data.</text>
</comment>
<evidence type="ECO:0000313" key="5">
    <source>
        <dbReference type="EMBL" id="CAF0989013.1"/>
    </source>
</evidence>
<dbReference type="Proteomes" id="UP000663879">
    <property type="component" value="Unassembled WGS sequence"/>
</dbReference>
<dbReference type="InterPro" id="IPR018247">
    <property type="entry name" value="EF_Hand_1_Ca_BS"/>
</dbReference>
<keyword evidence="6" id="KW-1185">Reference proteome</keyword>
<dbReference type="SUPFAM" id="SSF47473">
    <property type="entry name" value="EF-hand"/>
    <property type="match status" value="1"/>
</dbReference>
<dbReference type="PANTHER" id="PTHR23055">
    <property type="entry name" value="CALCIUM BINDING PROTEINS"/>
    <property type="match status" value="1"/>
</dbReference>
<proteinExistence type="predicted"/>
<dbReference type="PANTHER" id="PTHR23055:SF167">
    <property type="entry name" value="EF-HAND DOMAIN-CONTAINING PROTEIN"/>
    <property type="match status" value="1"/>
</dbReference>